<feature type="compositionally biased region" description="Polar residues" evidence="1">
    <location>
        <begin position="128"/>
        <end position="138"/>
    </location>
</feature>
<accession>A0A919DNQ9</accession>
<evidence type="ECO:0000313" key="4">
    <source>
        <dbReference type="Proteomes" id="UP000603227"/>
    </source>
</evidence>
<comment type="caution">
    <text evidence="3">The sequence shown here is derived from an EMBL/GenBank/DDBJ whole genome shotgun (WGS) entry which is preliminary data.</text>
</comment>
<feature type="region of interest" description="Disordered" evidence="1">
    <location>
        <begin position="111"/>
        <end position="158"/>
    </location>
</feature>
<dbReference type="InterPro" id="IPR038717">
    <property type="entry name" value="Tc1-like_DDE_dom"/>
</dbReference>
<dbReference type="EMBL" id="BNAT01000051">
    <property type="protein sequence ID" value="GHE60694.1"/>
    <property type="molecule type" value="Genomic_DNA"/>
</dbReference>
<evidence type="ECO:0000256" key="1">
    <source>
        <dbReference type="SAM" id="MobiDB-lite"/>
    </source>
</evidence>
<dbReference type="Pfam" id="PF13358">
    <property type="entry name" value="DDE_3"/>
    <property type="match status" value="1"/>
</dbReference>
<feature type="domain" description="Tc1-like transposase DDE" evidence="2">
    <location>
        <begin position="7"/>
        <end position="74"/>
    </location>
</feature>
<organism evidence="3 4">
    <name type="scientific">Streptomyces capitiformicae</name>
    <dbReference type="NCBI Taxonomy" id="2014920"/>
    <lineage>
        <taxon>Bacteria</taxon>
        <taxon>Bacillati</taxon>
        <taxon>Actinomycetota</taxon>
        <taxon>Actinomycetes</taxon>
        <taxon>Kitasatosporales</taxon>
        <taxon>Streptomycetaceae</taxon>
        <taxon>Streptomyces</taxon>
    </lineage>
</organism>
<feature type="compositionally biased region" description="Polar residues" evidence="1">
    <location>
        <begin position="148"/>
        <end position="158"/>
    </location>
</feature>
<protein>
    <recommendedName>
        <fullName evidence="2">Tc1-like transposase DDE domain-containing protein</fullName>
    </recommendedName>
</protein>
<dbReference type="Gene3D" id="3.30.420.10">
    <property type="entry name" value="Ribonuclease H-like superfamily/Ribonuclease H"/>
    <property type="match status" value="1"/>
</dbReference>
<dbReference type="AlphaFoldDB" id="A0A919DNQ9"/>
<reference evidence="3" key="1">
    <citation type="journal article" date="2014" name="Int. J. Syst. Evol. Microbiol.">
        <title>Complete genome sequence of Corynebacterium casei LMG S-19264T (=DSM 44701T), isolated from a smear-ripened cheese.</title>
        <authorList>
            <consortium name="US DOE Joint Genome Institute (JGI-PGF)"/>
            <person name="Walter F."/>
            <person name="Albersmeier A."/>
            <person name="Kalinowski J."/>
            <person name="Ruckert C."/>
        </authorList>
    </citation>
    <scope>NUCLEOTIDE SEQUENCE</scope>
    <source>
        <strain evidence="3">CGMCC 4.7403</strain>
    </source>
</reference>
<reference evidence="3" key="2">
    <citation type="submission" date="2020-09" db="EMBL/GenBank/DDBJ databases">
        <authorList>
            <person name="Sun Q."/>
            <person name="Zhou Y."/>
        </authorList>
    </citation>
    <scope>NUCLEOTIDE SEQUENCE</scope>
    <source>
        <strain evidence="3">CGMCC 4.7403</strain>
    </source>
</reference>
<dbReference type="InterPro" id="IPR036397">
    <property type="entry name" value="RNaseH_sf"/>
</dbReference>
<dbReference type="Proteomes" id="UP000603227">
    <property type="component" value="Unassembled WGS sequence"/>
</dbReference>
<sequence>MKVSATPITVHVICDNLSAHKAPVVHKWLLAHPRFELHFTPTYSSWINQVERWFAELERRCLERGVFCSLDELKTALEDWIKTWNEDARPFKWAKTADQIIDRICRYCGSPDQDTSSAAPVRRSRRSLQSPPHRSQSLGRAPAPQPGRSGSSDKVLSF</sequence>
<evidence type="ECO:0000259" key="2">
    <source>
        <dbReference type="Pfam" id="PF13358"/>
    </source>
</evidence>
<gene>
    <name evidence="3" type="ORF">GCM10017771_83880</name>
</gene>
<proteinExistence type="predicted"/>
<name>A0A919DNQ9_9ACTN</name>
<dbReference type="GO" id="GO:0003676">
    <property type="term" value="F:nucleic acid binding"/>
    <property type="evidence" value="ECO:0007669"/>
    <property type="project" value="InterPro"/>
</dbReference>
<evidence type="ECO:0000313" key="3">
    <source>
        <dbReference type="EMBL" id="GHE60694.1"/>
    </source>
</evidence>
<keyword evidence="4" id="KW-1185">Reference proteome</keyword>